<gene>
    <name evidence="1" type="primary">g4812</name>
    <name evidence="1" type="ORF">NpPPO83_00004812</name>
</gene>
<proteinExistence type="predicted"/>
<protein>
    <submittedName>
        <fullName evidence="1">Uncharacterized protein</fullName>
    </submittedName>
</protein>
<evidence type="ECO:0000313" key="1">
    <source>
        <dbReference type="EMBL" id="GME24143.1"/>
    </source>
</evidence>
<accession>A0ACB5RUN3</accession>
<dbReference type="EMBL" id="BSXG01000011">
    <property type="protein sequence ID" value="GME24143.1"/>
    <property type="molecule type" value="Genomic_DNA"/>
</dbReference>
<sequence length="243" mass="25546">MCRAVSYQYDCGASFHKIFPCEQRCFTCIAPENLLQPANAAPRSANATNANGDTPATNPAGTASTSAAATNTVSDANSRADNADSVNSSDSNTTIKSPEPNTTTTNNTAATTTTTTSSTPSQPTSNRPSIPAPAPTSTITPAHAHRIARACYDRAAAPAPAPTLWTRLRRQLRTRRRSARARRTDDDGEAVLALGPDDAGTMARVVTERRVVRVAGRCPACEGGRGGREEEAWAVVATFLGED</sequence>
<organism evidence="1 2">
    <name type="scientific">Neofusicoccum parvum</name>
    <dbReference type="NCBI Taxonomy" id="310453"/>
    <lineage>
        <taxon>Eukaryota</taxon>
        <taxon>Fungi</taxon>
        <taxon>Dikarya</taxon>
        <taxon>Ascomycota</taxon>
        <taxon>Pezizomycotina</taxon>
        <taxon>Dothideomycetes</taxon>
        <taxon>Dothideomycetes incertae sedis</taxon>
        <taxon>Botryosphaeriales</taxon>
        <taxon>Botryosphaeriaceae</taxon>
        <taxon>Neofusicoccum</taxon>
    </lineage>
</organism>
<dbReference type="Proteomes" id="UP001165186">
    <property type="component" value="Unassembled WGS sequence"/>
</dbReference>
<reference evidence="1" key="1">
    <citation type="submission" date="2024-09" db="EMBL/GenBank/DDBJ databases">
        <title>Draft Genome Sequences of Neofusicoccum parvum.</title>
        <authorList>
            <person name="Ashida A."/>
            <person name="Camagna M."/>
            <person name="Tanaka A."/>
            <person name="Takemoto D."/>
        </authorList>
    </citation>
    <scope>NUCLEOTIDE SEQUENCE</scope>
    <source>
        <strain evidence="1">PPO83</strain>
    </source>
</reference>
<name>A0ACB5RUN3_9PEZI</name>
<comment type="caution">
    <text evidence="1">The sequence shown here is derived from an EMBL/GenBank/DDBJ whole genome shotgun (WGS) entry which is preliminary data.</text>
</comment>
<evidence type="ECO:0000313" key="2">
    <source>
        <dbReference type="Proteomes" id="UP001165186"/>
    </source>
</evidence>
<keyword evidence="2" id="KW-1185">Reference proteome</keyword>